<reference evidence="3 4" key="1">
    <citation type="submission" date="2015-08" db="EMBL/GenBank/DDBJ databases">
        <title>Emmonsia species relationships and genome sequence.</title>
        <authorList>
            <person name="Cuomo C.A."/>
            <person name="Schwartz I.S."/>
            <person name="Kenyon C."/>
            <person name="De Hoog G.S."/>
            <person name="Govender N.P."/>
            <person name="Botha A."/>
            <person name="Moreno L."/>
            <person name="De Vries M."/>
            <person name="Munoz J.F."/>
            <person name="Stielow J.B."/>
        </authorList>
    </citation>
    <scope>NUCLEOTIDE SEQUENCE [LARGE SCALE GENOMIC DNA]</scope>
    <source>
        <strain evidence="3 4">EI222</strain>
    </source>
</reference>
<feature type="compositionally biased region" description="Basic residues" evidence="2">
    <location>
        <begin position="256"/>
        <end position="268"/>
    </location>
</feature>
<accession>A0A1J9Q2S5</accession>
<evidence type="ECO:0000313" key="4">
    <source>
        <dbReference type="Proteomes" id="UP000242791"/>
    </source>
</evidence>
<comment type="caution">
    <text evidence="3">The sequence shown here is derived from an EMBL/GenBank/DDBJ whole genome shotgun (WGS) entry which is preliminary data.</text>
</comment>
<name>A0A1J9Q2S5_9EURO</name>
<sequence length="349" mass="39632">MSAAASTVEGATEDPTITAAATAAAAAAELCYKNALVAYDVARKHWQDQMTVLSSKRTMVKEHNYKVKEQEENLNELGAWMRKTVKKDYQFDCMDEEESFADHYEKLKTRVSRGLARIQDDLARKYNENMNPKGREPKWPEWLETMESILSRMKALKMNETQNSRTWFRDLEDKLEAHGNVTAIQWLISFRADKDAEIDAGSLDFRKVIAALRRTLGSMKKGAKPIYKGAFPTYAGSGESNSKEDAPEADETSKQKPPKRKAAGKRKYSDRGSVSSLGSKHCPACGQTSHPLSKCWHTFPELAPRGQPPNETMKRIIERQINEDSALKTEIERIRRQLKKADEVEREQE</sequence>
<feature type="coiled-coil region" evidence="1">
    <location>
        <begin position="317"/>
        <end position="347"/>
    </location>
</feature>
<evidence type="ECO:0000256" key="2">
    <source>
        <dbReference type="SAM" id="MobiDB-lite"/>
    </source>
</evidence>
<proteinExistence type="predicted"/>
<protein>
    <submittedName>
        <fullName evidence="3">Uncharacterized protein</fullName>
    </submittedName>
</protein>
<evidence type="ECO:0000313" key="3">
    <source>
        <dbReference type="EMBL" id="OJD22824.1"/>
    </source>
</evidence>
<keyword evidence="1" id="KW-0175">Coiled coil</keyword>
<feature type="compositionally biased region" description="Basic and acidic residues" evidence="2">
    <location>
        <begin position="241"/>
        <end position="254"/>
    </location>
</feature>
<dbReference type="EMBL" id="LGTZ01000950">
    <property type="protein sequence ID" value="OJD22824.1"/>
    <property type="molecule type" value="Genomic_DNA"/>
</dbReference>
<evidence type="ECO:0000256" key="1">
    <source>
        <dbReference type="SAM" id="Coils"/>
    </source>
</evidence>
<dbReference type="Proteomes" id="UP000242791">
    <property type="component" value="Unassembled WGS sequence"/>
</dbReference>
<gene>
    <name evidence="3" type="ORF">ACJ73_05826</name>
</gene>
<keyword evidence="4" id="KW-1185">Reference proteome</keyword>
<feature type="region of interest" description="Disordered" evidence="2">
    <location>
        <begin position="234"/>
        <end position="294"/>
    </location>
</feature>
<organism evidence="3 4">
    <name type="scientific">Blastomyces percursus</name>
    <dbReference type="NCBI Taxonomy" id="1658174"/>
    <lineage>
        <taxon>Eukaryota</taxon>
        <taxon>Fungi</taxon>
        <taxon>Dikarya</taxon>
        <taxon>Ascomycota</taxon>
        <taxon>Pezizomycotina</taxon>
        <taxon>Eurotiomycetes</taxon>
        <taxon>Eurotiomycetidae</taxon>
        <taxon>Onygenales</taxon>
        <taxon>Ajellomycetaceae</taxon>
        <taxon>Blastomyces</taxon>
    </lineage>
</organism>
<dbReference type="VEuPathDB" id="FungiDB:ACJ73_05826"/>
<dbReference type="OrthoDB" id="5095651at2759"/>
<dbReference type="AlphaFoldDB" id="A0A1J9Q2S5"/>